<dbReference type="SUPFAM" id="SSF103481">
    <property type="entry name" value="Multidrug resistance efflux transporter EmrE"/>
    <property type="match status" value="2"/>
</dbReference>
<dbReference type="Proteomes" id="UP001500713">
    <property type="component" value="Unassembled WGS sequence"/>
</dbReference>
<feature type="domain" description="EamA" evidence="2">
    <location>
        <begin position="7"/>
        <end position="129"/>
    </location>
</feature>
<feature type="transmembrane region" description="Helical" evidence="1">
    <location>
        <begin position="263"/>
        <end position="281"/>
    </location>
</feature>
<comment type="caution">
    <text evidence="3">The sequence shown here is derived from an EMBL/GenBank/DDBJ whole genome shotgun (WGS) entry which is preliminary data.</text>
</comment>
<dbReference type="Pfam" id="PF00892">
    <property type="entry name" value="EamA"/>
    <property type="match status" value="1"/>
</dbReference>
<reference evidence="3 4" key="1">
    <citation type="journal article" date="2019" name="Int. J. Syst. Evol. Microbiol.">
        <title>The Global Catalogue of Microorganisms (GCM) 10K type strain sequencing project: providing services to taxonomists for standard genome sequencing and annotation.</title>
        <authorList>
            <consortium name="The Broad Institute Genomics Platform"/>
            <consortium name="The Broad Institute Genome Sequencing Center for Infectious Disease"/>
            <person name="Wu L."/>
            <person name="Ma J."/>
        </authorList>
    </citation>
    <scope>NUCLEOTIDE SEQUENCE [LARGE SCALE GENOMIC DNA]</scope>
    <source>
        <strain evidence="3 4">JCM 14162</strain>
    </source>
</reference>
<keyword evidence="1" id="KW-1133">Transmembrane helix</keyword>
<evidence type="ECO:0000313" key="3">
    <source>
        <dbReference type="EMBL" id="GAA0464889.1"/>
    </source>
</evidence>
<dbReference type="PANTHER" id="PTHR22911:SF137">
    <property type="entry name" value="SOLUTE CARRIER FAMILY 35 MEMBER G2-RELATED"/>
    <property type="match status" value="1"/>
</dbReference>
<dbReference type="Gene3D" id="1.10.3730.20">
    <property type="match status" value="1"/>
</dbReference>
<name>A0ABN1A0X3_9SPHN</name>
<evidence type="ECO:0000259" key="2">
    <source>
        <dbReference type="Pfam" id="PF00892"/>
    </source>
</evidence>
<protein>
    <submittedName>
        <fullName evidence="3">DMT family transporter</fullName>
    </submittedName>
</protein>
<sequence>MSIIPTLLILISAVLVAGVGVLMKRSKDKLVFRAVLSVSSAAIVLPAVIATPTPTGMIWVYLVAGAIAHFAYQLAYISAFERGDMSLVFPLMRGSAPAIAGIFAFGILGESLSGREVAGLVLIVLAIMAFTWPSGRTEALPIMGVILALLTGGLIALYSVVDAAGIRFSKQELGQGWTYIAWFFLLDGIGVPVLAYMWRRETIWTSAMAELKTAFPAGALSLFSFGLALFAFSMAPVAPMLVLRETSVLFGAVFAAYFLREPFGLQRTGLAVVIFAGLLLMQT</sequence>
<feature type="transmembrane region" description="Helical" evidence="1">
    <location>
        <begin position="139"/>
        <end position="159"/>
    </location>
</feature>
<gene>
    <name evidence="3" type="ORF">GCM10009096_01750</name>
</gene>
<keyword evidence="1" id="KW-0472">Membrane</keyword>
<evidence type="ECO:0000313" key="4">
    <source>
        <dbReference type="Proteomes" id="UP001500713"/>
    </source>
</evidence>
<organism evidence="3 4">
    <name type="scientific">Parasphingorhabdus litoris</name>
    <dbReference type="NCBI Taxonomy" id="394733"/>
    <lineage>
        <taxon>Bacteria</taxon>
        <taxon>Pseudomonadati</taxon>
        <taxon>Pseudomonadota</taxon>
        <taxon>Alphaproteobacteria</taxon>
        <taxon>Sphingomonadales</taxon>
        <taxon>Sphingomonadaceae</taxon>
        <taxon>Parasphingorhabdus</taxon>
    </lineage>
</organism>
<feature type="transmembrane region" description="Helical" evidence="1">
    <location>
        <begin position="30"/>
        <end position="50"/>
    </location>
</feature>
<accession>A0ABN1A0X3</accession>
<keyword evidence="4" id="KW-1185">Reference proteome</keyword>
<feature type="transmembrane region" description="Helical" evidence="1">
    <location>
        <begin position="114"/>
        <end position="132"/>
    </location>
</feature>
<feature type="transmembrane region" description="Helical" evidence="1">
    <location>
        <begin position="87"/>
        <end position="108"/>
    </location>
</feature>
<dbReference type="PANTHER" id="PTHR22911">
    <property type="entry name" value="ACYL-MALONYL CONDENSING ENZYME-RELATED"/>
    <property type="match status" value="1"/>
</dbReference>
<dbReference type="RefSeq" id="WP_229954266.1">
    <property type="nucleotide sequence ID" value="NZ_BAAAEM010000002.1"/>
</dbReference>
<feature type="transmembrane region" description="Helical" evidence="1">
    <location>
        <begin position="219"/>
        <end position="243"/>
    </location>
</feature>
<dbReference type="EMBL" id="BAAAEM010000002">
    <property type="protein sequence ID" value="GAA0464889.1"/>
    <property type="molecule type" value="Genomic_DNA"/>
</dbReference>
<evidence type="ECO:0000256" key="1">
    <source>
        <dbReference type="SAM" id="Phobius"/>
    </source>
</evidence>
<feature type="transmembrane region" description="Helical" evidence="1">
    <location>
        <begin position="6"/>
        <end position="23"/>
    </location>
</feature>
<keyword evidence="1" id="KW-0812">Transmembrane</keyword>
<feature type="transmembrane region" description="Helical" evidence="1">
    <location>
        <begin position="56"/>
        <end position="75"/>
    </location>
</feature>
<proteinExistence type="predicted"/>
<dbReference type="InterPro" id="IPR037185">
    <property type="entry name" value="EmrE-like"/>
</dbReference>
<dbReference type="InterPro" id="IPR000620">
    <property type="entry name" value="EamA_dom"/>
</dbReference>
<feature type="transmembrane region" description="Helical" evidence="1">
    <location>
        <begin position="179"/>
        <end position="198"/>
    </location>
</feature>